<name>A0A6G5AFV4_RHIMP</name>
<accession>A0A6G5AFV4</accession>
<proteinExistence type="predicted"/>
<reference evidence="1" key="1">
    <citation type="submission" date="2020-03" db="EMBL/GenBank/DDBJ databases">
        <title>A transcriptome and proteome of the tick Rhipicephalus microplus shaped by the genetic composition of its hosts and developmental stage.</title>
        <authorList>
            <person name="Garcia G.R."/>
            <person name="Ribeiro J.M.C."/>
            <person name="Maruyama S.R."/>
            <person name="Gardinasse L.G."/>
            <person name="Nelson K."/>
            <person name="Ferreira B.R."/>
            <person name="Andrade T.G."/>
            <person name="Santos I.K.F.M."/>
        </authorList>
    </citation>
    <scope>NUCLEOTIDE SEQUENCE</scope>
    <source>
        <strain evidence="1">NSGR</strain>
        <tissue evidence="1">Salivary glands</tissue>
    </source>
</reference>
<protein>
    <submittedName>
        <fullName evidence="1">Uncharacterized protein</fullName>
    </submittedName>
</protein>
<evidence type="ECO:0000313" key="1">
    <source>
        <dbReference type="EMBL" id="NIE49872.1"/>
    </source>
</evidence>
<dbReference type="EMBL" id="GIKN01007599">
    <property type="protein sequence ID" value="NIE49872.1"/>
    <property type="molecule type" value="Transcribed_RNA"/>
</dbReference>
<organism evidence="1">
    <name type="scientific">Rhipicephalus microplus</name>
    <name type="common">Cattle tick</name>
    <name type="synonym">Boophilus microplus</name>
    <dbReference type="NCBI Taxonomy" id="6941"/>
    <lineage>
        <taxon>Eukaryota</taxon>
        <taxon>Metazoa</taxon>
        <taxon>Ecdysozoa</taxon>
        <taxon>Arthropoda</taxon>
        <taxon>Chelicerata</taxon>
        <taxon>Arachnida</taxon>
        <taxon>Acari</taxon>
        <taxon>Parasitiformes</taxon>
        <taxon>Ixodida</taxon>
        <taxon>Ixodoidea</taxon>
        <taxon>Ixodidae</taxon>
        <taxon>Rhipicephalinae</taxon>
        <taxon>Rhipicephalus</taxon>
        <taxon>Boophilus</taxon>
    </lineage>
</organism>
<sequence length="118" mass="13780">MQCLLKKASVSDALLRRHRGGTYPSPCILHLTTSEMGAHAVHSVFQDNCQIALMYHAWPDLMRSFASVARSKHSKQRLQNTMHRFSCTEYQMNVSFTLFRRKIIVFRRHLQCNMQIRA</sequence>
<dbReference type="AlphaFoldDB" id="A0A6G5AFV4"/>